<dbReference type="EMBL" id="BGPR01019473">
    <property type="protein sequence ID" value="GBN82031.1"/>
    <property type="molecule type" value="Genomic_DNA"/>
</dbReference>
<proteinExistence type="predicted"/>
<evidence type="ECO:0000313" key="2">
    <source>
        <dbReference type="Proteomes" id="UP000499080"/>
    </source>
</evidence>
<accession>A0A4Y2S206</accession>
<reference evidence="1 2" key="1">
    <citation type="journal article" date="2019" name="Sci. Rep.">
        <title>Orb-weaving spider Araneus ventricosus genome elucidates the spidroin gene catalogue.</title>
        <authorList>
            <person name="Kono N."/>
            <person name="Nakamura H."/>
            <person name="Ohtoshi R."/>
            <person name="Moran D.A.P."/>
            <person name="Shinohara A."/>
            <person name="Yoshida Y."/>
            <person name="Fujiwara M."/>
            <person name="Mori M."/>
            <person name="Tomita M."/>
            <person name="Arakawa K."/>
        </authorList>
    </citation>
    <scope>NUCLEOTIDE SEQUENCE [LARGE SCALE GENOMIC DNA]</scope>
</reference>
<comment type="caution">
    <text evidence="1">The sequence shown here is derived from an EMBL/GenBank/DDBJ whole genome shotgun (WGS) entry which is preliminary data.</text>
</comment>
<sequence>MNAVSIPGSEELEVLSPSCIEIVQDSFASDDGTMISKRTGRLCAQYKQKVNEFLYISYATWYPAQNRSPMDKRTVIKAGKEKHLSK</sequence>
<protein>
    <submittedName>
        <fullName evidence="1">Uncharacterized protein</fullName>
    </submittedName>
</protein>
<dbReference type="Proteomes" id="UP000499080">
    <property type="component" value="Unassembled WGS sequence"/>
</dbReference>
<name>A0A4Y2S206_ARAVE</name>
<evidence type="ECO:0000313" key="1">
    <source>
        <dbReference type="EMBL" id="GBN82031.1"/>
    </source>
</evidence>
<organism evidence="1 2">
    <name type="scientific">Araneus ventricosus</name>
    <name type="common">Orbweaver spider</name>
    <name type="synonym">Epeira ventricosa</name>
    <dbReference type="NCBI Taxonomy" id="182803"/>
    <lineage>
        <taxon>Eukaryota</taxon>
        <taxon>Metazoa</taxon>
        <taxon>Ecdysozoa</taxon>
        <taxon>Arthropoda</taxon>
        <taxon>Chelicerata</taxon>
        <taxon>Arachnida</taxon>
        <taxon>Araneae</taxon>
        <taxon>Araneomorphae</taxon>
        <taxon>Entelegynae</taxon>
        <taxon>Araneoidea</taxon>
        <taxon>Araneidae</taxon>
        <taxon>Araneus</taxon>
    </lineage>
</organism>
<gene>
    <name evidence="1" type="ORF">AVEN_18289_1</name>
</gene>
<dbReference type="AlphaFoldDB" id="A0A4Y2S206"/>
<keyword evidence="2" id="KW-1185">Reference proteome</keyword>